<keyword evidence="3" id="KW-0732">Signal</keyword>
<dbReference type="InterPro" id="IPR036034">
    <property type="entry name" value="PDZ_sf"/>
</dbReference>
<accession>F0SRA5</accession>
<evidence type="ECO:0000259" key="4">
    <source>
        <dbReference type="PROSITE" id="PS50106"/>
    </source>
</evidence>
<feature type="domain" description="PDZ" evidence="4">
    <location>
        <begin position="237"/>
        <end position="320"/>
    </location>
</feature>
<dbReference type="Gene3D" id="2.40.10.120">
    <property type="match status" value="1"/>
</dbReference>
<dbReference type="STRING" id="756272.Plabr_4785"/>
<sequence length="459" mass="49688">MRITILAIGLTAVFLFTGPADQAAVASSLRETPLVRAVQRAQRAVINIHTEKNAEESNSVFGTTKRGRINGMGTGIVIDERGYAVTNNHVIAGVDTIEVSLNDGSRYPAHVVTFDRKHDLAIIKVEGDADLDVMTIGTSSDLMLGETVIAVGNAYGYVHTVTSGIVSSLSRDVEVNEEQQYKNLIQTDASINPGNSGGPLLNLDGEVIGINVAIRQGAQRIGFAIPIDEARNLIARLMSIEVLESKFHGVATKDIKQPELQELLVETVTTGSPGEKAGISAGDIIVRIGDVEVHDRVDLERALLGRTVTDEIPVVVKRDEEEQALTLKLASTTRAQYAHGVEQPIETKPVSYERGGTWDVLGLRLEELPENQKSRVGPRYRGGMQVQAVRADSPAAASGIRRGDVLVGLHVWETVNTENVTYVIGHPQLKTFSPLKFFILRNGETLYGHLTLKNSVSTP</sequence>
<feature type="domain" description="PDZ" evidence="4">
    <location>
        <begin position="349"/>
        <end position="410"/>
    </location>
</feature>
<dbReference type="EC" id="3.4.21.108" evidence="5"/>
<organism evidence="5 6">
    <name type="scientific">Rubinisphaera brasiliensis (strain ATCC 49424 / DSM 5305 / JCM 21570 / IAM 15109 / NBRC 103401 / IFAM 1448)</name>
    <name type="common">Planctomyces brasiliensis</name>
    <dbReference type="NCBI Taxonomy" id="756272"/>
    <lineage>
        <taxon>Bacteria</taxon>
        <taxon>Pseudomonadati</taxon>
        <taxon>Planctomycetota</taxon>
        <taxon>Planctomycetia</taxon>
        <taxon>Planctomycetales</taxon>
        <taxon>Planctomycetaceae</taxon>
        <taxon>Rubinisphaera</taxon>
    </lineage>
</organism>
<dbReference type="Proteomes" id="UP000006860">
    <property type="component" value="Chromosome"/>
</dbReference>
<dbReference type="SMART" id="SM00228">
    <property type="entry name" value="PDZ"/>
    <property type="match status" value="2"/>
</dbReference>
<dbReference type="eggNOG" id="COG0265">
    <property type="taxonomic scope" value="Bacteria"/>
</dbReference>
<keyword evidence="1" id="KW-0645">Protease</keyword>
<evidence type="ECO:0000313" key="6">
    <source>
        <dbReference type="Proteomes" id="UP000006860"/>
    </source>
</evidence>
<evidence type="ECO:0000256" key="1">
    <source>
        <dbReference type="ARBA" id="ARBA00022670"/>
    </source>
</evidence>
<dbReference type="InterPro" id="IPR009003">
    <property type="entry name" value="Peptidase_S1_PA"/>
</dbReference>
<dbReference type="HOGENOM" id="CLU_020120_1_0_0"/>
<dbReference type="RefSeq" id="WP_013631060.1">
    <property type="nucleotide sequence ID" value="NC_015174.1"/>
</dbReference>
<feature type="chain" id="PRO_5003260780" evidence="3">
    <location>
        <begin position="23"/>
        <end position="459"/>
    </location>
</feature>
<evidence type="ECO:0000256" key="2">
    <source>
        <dbReference type="ARBA" id="ARBA00022801"/>
    </source>
</evidence>
<dbReference type="InterPro" id="IPR001940">
    <property type="entry name" value="Peptidase_S1C"/>
</dbReference>
<name>F0SRA5_RUBBR</name>
<dbReference type="PANTHER" id="PTHR43343">
    <property type="entry name" value="PEPTIDASE S12"/>
    <property type="match status" value="1"/>
</dbReference>
<gene>
    <name evidence="5" type="ordered locus">Plabr_4785</name>
</gene>
<dbReference type="OrthoDB" id="248175at2"/>
<evidence type="ECO:0000256" key="3">
    <source>
        <dbReference type="SAM" id="SignalP"/>
    </source>
</evidence>
<feature type="signal peptide" evidence="3">
    <location>
        <begin position="1"/>
        <end position="22"/>
    </location>
</feature>
<keyword evidence="6" id="KW-1185">Reference proteome</keyword>
<reference evidence="6" key="1">
    <citation type="submission" date="2011-02" db="EMBL/GenBank/DDBJ databases">
        <title>The complete genome of Planctomyces brasiliensis DSM 5305.</title>
        <authorList>
            <person name="Lucas S."/>
            <person name="Copeland A."/>
            <person name="Lapidus A."/>
            <person name="Bruce D."/>
            <person name="Goodwin L."/>
            <person name="Pitluck S."/>
            <person name="Kyrpides N."/>
            <person name="Mavromatis K."/>
            <person name="Pagani I."/>
            <person name="Ivanova N."/>
            <person name="Ovchinnikova G."/>
            <person name="Lu M."/>
            <person name="Detter J.C."/>
            <person name="Han C."/>
            <person name="Land M."/>
            <person name="Hauser L."/>
            <person name="Markowitz V."/>
            <person name="Cheng J.-F."/>
            <person name="Hugenholtz P."/>
            <person name="Woyke T."/>
            <person name="Wu D."/>
            <person name="Tindall B."/>
            <person name="Pomrenke H.G."/>
            <person name="Brambilla E."/>
            <person name="Klenk H.-P."/>
            <person name="Eisen J.A."/>
        </authorList>
    </citation>
    <scope>NUCLEOTIDE SEQUENCE [LARGE SCALE GENOMIC DNA]</scope>
    <source>
        <strain evidence="6">ATCC 49424 / DSM 5305 / JCM 21570 / NBRC 103401 / IFAM 1448</strain>
    </source>
</reference>
<proteinExistence type="predicted"/>
<dbReference type="AlphaFoldDB" id="F0SRA5"/>
<dbReference type="PANTHER" id="PTHR43343:SF3">
    <property type="entry name" value="PROTEASE DO-LIKE 8, CHLOROPLASTIC"/>
    <property type="match status" value="1"/>
</dbReference>
<evidence type="ECO:0000313" key="5">
    <source>
        <dbReference type="EMBL" id="ADY62356.1"/>
    </source>
</evidence>
<dbReference type="Pfam" id="PF13365">
    <property type="entry name" value="Trypsin_2"/>
    <property type="match status" value="1"/>
</dbReference>
<dbReference type="Gene3D" id="2.30.42.10">
    <property type="match status" value="2"/>
</dbReference>
<dbReference type="KEGG" id="pbs:Plabr_4785"/>
<dbReference type="GO" id="GO:0004252">
    <property type="term" value="F:serine-type endopeptidase activity"/>
    <property type="evidence" value="ECO:0007669"/>
    <property type="project" value="InterPro"/>
</dbReference>
<dbReference type="InterPro" id="IPR051201">
    <property type="entry name" value="Chloro_Bact_Ser_Proteases"/>
</dbReference>
<dbReference type="EMBL" id="CP002546">
    <property type="protein sequence ID" value="ADY62356.1"/>
    <property type="molecule type" value="Genomic_DNA"/>
</dbReference>
<protein>
    <submittedName>
        <fullName evidence="5">HtrA2 peptidase</fullName>
        <ecNumber evidence="5">3.4.21.108</ecNumber>
    </submittedName>
</protein>
<dbReference type="SUPFAM" id="SSF50156">
    <property type="entry name" value="PDZ domain-like"/>
    <property type="match status" value="2"/>
</dbReference>
<dbReference type="GO" id="GO:0006508">
    <property type="term" value="P:proteolysis"/>
    <property type="evidence" value="ECO:0007669"/>
    <property type="project" value="UniProtKB-KW"/>
</dbReference>
<dbReference type="Pfam" id="PF13180">
    <property type="entry name" value="PDZ_2"/>
    <property type="match status" value="1"/>
</dbReference>
<dbReference type="InterPro" id="IPR001478">
    <property type="entry name" value="PDZ"/>
</dbReference>
<dbReference type="SUPFAM" id="SSF50494">
    <property type="entry name" value="Trypsin-like serine proteases"/>
    <property type="match status" value="1"/>
</dbReference>
<dbReference type="PRINTS" id="PR00834">
    <property type="entry name" value="PROTEASES2C"/>
</dbReference>
<keyword evidence="2 5" id="KW-0378">Hydrolase</keyword>
<dbReference type="PROSITE" id="PS50106">
    <property type="entry name" value="PDZ"/>
    <property type="match status" value="2"/>
</dbReference>